<evidence type="ECO:0000259" key="3">
    <source>
        <dbReference type="PROSITE" id="PS51459"/>
    </source>
</evidence>
<comment type="caution">
    <text evidence="4">The sequence shown here is derived from an EMBL/GenBank/DDBJ whole genome shotgun (WGS) entry which is preliminary data.</text>
</comment>
<evidence type="ECO:0000256" key="2">
    <source>
        <dbReference type="PIRSR" id="PIRSR640198-2"/>
    </source>
</evidence>
<dbReference type="Gene3D" id="1.10.3290.10">
    <property type="entry name" value="Fido-like domain"/>
    <property type="match status" value="1"/>
</dbReference>
<dbReference type="InterPro" id="IPR003812">
    <property type="entry name" value="Fido"/>
</dbReference>
<dbReference type="AlphaFoldDB" id="A0A506XX21"/>
<keyword evidence="2" id="KW-0547">Nucleotide-binding</keyword>
<evidence type="ECO:0000313" key="5">
    <source>
        <dbReference type="Proteomes" id="UP000316252"/>
    </source>
</evidence>
<name>A0A506XX21_9MICO</name>
<feature type="active site" evidence="1">
    <location>
        <position position="231"/>
    </location>
</feature>
<dbReference type="GO" id="GO:0005524">
    <property type="term" value="F:ATP binding"/>
    <property type="evidence" value="ECO:0007669"/>
    <property type="project" value="UniProtKB-KW"/>
</dbReference>
<dbReference type="SUPFAM" id="SSF140931">
    <property type="entry name" value="Fic-like"/>
    <property type="match status" value="1"/>
</dbReference>
<dbReference type="InterPro" id="IPR040198">
    <property type="entry name" value="Fido_containing"/>
</dbReference>
<dbReference type="PROSITE" id="PS51459">
    <property type="entry name" value="FIDO"/>
    <property type="match status" value="1"/>
</dbReference>
<reference evidence="4 5" key="1">
    <citation type="submission" date="2019-06" db="EMBL/GenBank/DDBJ databases">
        <authorList>
            <person name="Li F."/>
        </authorList>
    </citation>
    <scope>NUCLEOTIDE SEQUENCE [LARGE SCALE GENOMIC DNA]</scope>
    <source>
        <strain evidence="4 5">10F1D-1</strain>
    </source>
</reference>
<accession>A0A506XX21</accession>
<dbReference type="OrthoDB" id="9813719at2"/>
<dbReference type="Proteomes" id="UP000316252">
    <property type="component" value="Unassembled WGS sequence"/>
</dbReference>
<proteinExistence type="predicted"/>
<feature type="domain" description="Fido" evidence="3">
    <location>
        <begin position="136"/>
        <end position="295"/>
    </location>
</feature>
<protein>
    <submittedName>
        <fullName evidence="4">Fic family protein</fullName>
    </submittedName>
</protein>
<sequence length="406" mass="44269">MDLEQFANSAPGSLVPIFGADPALGEWSHKAFVPDPLPDSTPELSNATYMAVAEARAALAALDSTARQLPDPTLLRQPTLRREAQSTSELEGTYAPLAEVLTADEDAPASAELVEILNYVRMATFGFDGVVAGWPLTEGFLSELQGLLMLGTPLESESGHLRRGQVVIGRRAEADASGFPAHAARFVPTPPGLALETGVRDLVDWLRADHRAQIDPVVLAAMSHYQFETLHPYRDGNGRLGRYLVVITFMLTGVLSEPTLTVSPWFEARRAEYYDRLFAVSSRGDWDGFVRFFAAGIRQSAESTRRQMLGLVAVQTELNERVRQSPLRAGTAHSLIDFAIGNPSFTVGRVQAELGLSYPRANKLISQLVDLGVLDVVNPDAYKRRFFAPDVIRVLINSPRAAETAG</sequence>
<evidence type="ECO:0000256" key="1">
    <source>
        <dbReference type="PIRSR" id="PIRSR640198-1"/>
    </source>
</evidence>
<dbReference type="PANTHER" id="PTHR13504:SF38">
    <property type="entry name" value="FIDO DOMAIN-CONTAINING PROTEIN"/>
    <property type="match status" value="1"/>
</dbReference>
<feature type="binding site" evidence="2">
    <location>
        <begin position="235"/>
        <end position="242"/>
    </location>
    <ligand>
        <name>ATP</name>
        <dbReference type="ChEBI" id="CHEBI:30616"/>
    </ligand>
</feature>
<keyword evidence="2" id="KW-0067">ATP-binding</keyword>
<dbReference type="Pfam" id="PF13784">
    <property type="entry name" value="Fic_N"/>
    <property type="match status" value="1"/>
</dbReference>
<organism evidence="4 5">
    <name type="scientific">Schumannella soli</name>
    <dbReference type="NCBI Taxonomy" id="2590779"/>
    <lineage>
        <taxon>Bacteria</taxon>
        <taxon>Bacillati</taxon>
        <taxon>Actinomycetota</taxon>
        <taxon>Actinomycetes</taxon>
        <taxon>Micrococcales</taxon>
        <taxon>Microbacteriaceae</taxon>
        <taxon>Schumannella</taxon>
    </lineage>
</organism>
<gene>
    <name evidence="4" type="ORF">FJ657_00975</name>
</gene>
<evidence type="ECO:0000313" key="4">
    <source>
        <dbReference type="EMBL" id="TPW77311.1"/>
    </source>
</evidence>
<dbReference type="Pfam" id="PF02661">
    <property type="entry name" value="Fic"/>
    <property type="match status" value="1"/>
</dbReference>
<keyword evidence="5" id="KW-1185">Reference proteome</keyword>
<dbReference type="EMBL" id="VHQG01000001">
    <property type="protein sequence ID" value="TPW77311.1"/>
    <property type="molecule type" value="Genomic_DNA"/>
</dbReference>
<dbReference type="PANTHER" id="PTHR13504">
    <property type="entry name" value="FIDO DOMAIN-CONTAINING PROTEIN DDB_G0283145"/>
    <property type="match status" value="1"/>
</dbReference>
<feature type="binding site" evidence="2">
    <location>
        <begin position="273"/>
        <end position="274"/>
    </location>
    <ligand>
        <name>ATP</name>
        <dbReference type="ChEBI" id="CHEBI:30616"/>
    </ligand>
</feature>
<dbReference type="InterPro" id="IPR036597">
    <property type="entry name" value="Fido-like_dom_sf"/>
</dbReference>
<dbReference type="InterPro" id="IPR025758">
    <property type="entry name" value="Fic/DOC_N"/>
</dbReference>
<dbReference type="RefSeq" id="WP_141161839.1">
    <property type="nucleotide sequence ID" value="NZ_VHQG01000001.1"/>
</dbReference>